<reference evidence="2 3" key="1">
    <citation type="submission" date="2011-12" db="EMBL/GenBank/DDBJ databases">
        <title>Complete sequence of Mycobacterium rhodesiae NBB3.</title>
        <authorList>
            <consortium name="US DOE Joint Genome Institute"/>
            <person name="Lucas S."/>
            <person name="Han J."/>
            <person name="Lapidus A."/>
            <person name="Cheng J.-F."/>
            <person name="Goodwin L."/>
            <person name="Pitluck S."/>
            <person name="Peters L."/>
            <person name="Mikhailova N."/>
            <person name="Gu W."/>
            <person name="Detter J.C."/>
            <person name="Han C."/>
            <person name="Tapia R."/>
            <person name="Land M."/>
            <person name="Hauser L."/>
            <person name="Kyrpides N."/>
            <person name="Ivanova N."/>
            <person name="Pagani I."/>
            <person name="Mattes T."/>
            <person name="Holmes A."/>
            <person name="Rutledge P."/>
            <person name="Paulsen I."/>
            <person name="Coleman N."/>
            <person name="Woyke T."/>
        </authorList>
    </citation>
    <scope>NUCLEOTIDE SEQUENCE [LARGE SCALE GENOMIC DNA]</scope>
    <source>
        <strain evidence="2 3">NBB3</strain>
    </source>
</reference>
<feature type="compositionally biased region" description="Basic and acidic residues" evidence="1">
    <location>
        <begin position="159"/>
        <end position="175"/>
    </location>
</feature>
<dbReference type="HOGENOM" id="CLU_094553_0_0_11"/>
<protein>
    <submittedName>
        <fullName evidence="2">Small-conductance mechanosensitive channel</fullName>
    </submittedName>
</protein>
<dbReference type="PATRIC" id="fig|710685.3.peg.4710"/>
<organism evidence="2 3">
    <name type="scientific">Mycolicibacterium rhodesiae (strain NBB3)</name>
    <name type="common">Mycobacterium rhodesiae</name>
    <dbReference type="NCBI Taxonomy" id="710685"/>
    <lineage>
        <taxon>Bacteria</taxon>
        <taxon>Bacillati</taxon>
        <taxon>Actinomycetota</taxon>
        <taxon>Actinomycetes</taxon>
        <taxon>Mycobacteriales</taxon>
        <taxon>Mycobacteriaceae</taxon>
        <taxon>Mycolicibacterium</taxon>
    </lineage>
</organism>
<name>G8RR76_MYCRN</name>
<keyword evidence="3" id="KW-1185">Reference proteome</keyword>
<proteinExistence type="predicted"/>
<dbReference type="Proteomes" id="UP000005442">
    <property type="component" value="Chromosome"/>
</dbReference>
<dbReference type="AlphaFoldDB" id="G8RR76"/>
<gene>
    <name evidence="2" type="ordered locus">MycrhN_4706</name>
</gene>
<evidence type="ECO:0000313" key="2">
    <source>
        <dbReference type="EMBL" id="AEV75188.1"/>
    </source>
</evidence>
<feature type="region of interest" description="Disordered" evidence="1">
    <location>
        <begin position="152"/>
        <end position="175"/>
    </location>
</feature>
<evidence type="ECO:0000256" key="1">
    <source>
        <dbReference type="SAM" id="MobiDB-lite"/>
    </source>
</evidence>
<dbReference type="eggNOG" id="COG3599">
    <property type="taxonomic scope" value="Bacteria"/>
</dbReference>
<dbReference type="KEGG" id="mrh:MycrhN_4706"/>
<dbReference type="STRING" id="710685.MycrhN_4706"/>
<dbReference type="EMBL" id="CP003169">
    <property type="protein sequence ID" value="AEV75188.1"/>
    <property type="molecule type" value="Genomic_DNA"/>
</dbReference>
<sequence length="232" mass="26330">MIEPAKTFSRTFRGYEPTAVDASIEAFATKQQFLLNDIESLTGRLKERDREVTVLRKELADLVETSNSPRAMQQRMAMMLQRAVDEVSEMQAEAQAEAEALIAAAAAEAEADQRKHRELLAEMVAKRDALSAEYEEAKNQLEEELAAMRAESESQIDAARQDAQERREQLLADAKQEADFYRDQARQEAQEAREQRVRVLEQLMGVYRDLEEVPATLEAAYREAKDSQEAST</sequence>
<evidence type="ECO:0000313" key="3">
    <source>
        <dbReference type="Proteomes" id="UP000005442"/>
    </source>
</evidence>
<accession>G8RR76</accession>